<keyword evidence="10" id="KW-1185">Reference proteome</keyword>
<comment type="similarity">
    <text evidence="7">Belongs to the MptA/B family.</text>
</comment>
<feature type="transmembrane region" description="Helical" evidence="8">
    <location>
        <begin position="80"/>
        <end position="103"/>
    </location>
</feature>
<protein>
    <submittedName>
        <fullName evidence="9">Polyprenol phosphomannose-dependent alpha 1,6 mannosyltransferase MptB</fullName>
    </submittedName>
</protein>
<proteinExistence type="inferred from homology"/>
<feature type="transmembrane region" description="Helical" evidence="8">
    <location>
        <begin position="382"/>
        <end position="400"/>
    </location>
</feature>
<feature type="transmembrane region" description="Helical" evidence="8">
    <location>
        <begin position="124"/>
        <end position="143"/>
    </location>
</feature>
<evidence type="ECO:0000256" key="5">
    <source>
        <dbReference type="ARBA" id="ARBA00022989"/>
    </source>
</evidence>
<feature type="transmembrane region" description="Helical" evidence="8">
    <location>
        <begin position="506"/>
        <end position="527"/>
    </location>
</feature>
<dbReference type="GO" id="GO:0016020">
    <property type="term" value="C:membrane"/>
    <property type="evidence" value="ECO:0007669"/>
    <property type="project" value="UniProtKB-SubCell"/>
</dbReference>
<evidence type="ECO:0000256" key="7">
    <source>
        <dbReference type="ARBA" id="ARBA00043987"/>
    </source>
</evidence>
<sequence>MPRLGAPGSRSAELHDDHSLEARDLNYFELRRFVALRWIGTLGAFMMGIGALGAGAFPVVGNPYPQFPAGAVMARMLTTSSIVTLLGVGCLVLAWVLMAPFVSTTLANPFSLRPGNAARVSLPMLRRTFIAWVFPIALTAPLFTQDIYSYLAQGAIVASGMDPYSGGPVDLLGPDHVLARSVPFIWAHSPSPYGPVALAIASAISTVTNNSILFGVLGHRLVSVIGLVCAAWALVKLAQRCQVSKQTALWLGALNPLSLLHLIGGIHNEAILLGFLLAGLEFGLRGVDKRGVPGWALFAFGSALITCAGLVKVTGFIALGFLGMALARALQQRGSRPFVALGVAVVAPATVLVAVTALVTAISGIGLGWITGQGGAATIRSWMSVTTDVGIIAGVIGNWLQIGDHTERMLSVTRAVGLAVAGAFMLRMLLATWWGRIHPVGGLGVSLFVMVVLFPVVHPWYLLWAILPLAAWANRPLFRVLAAGYSAIMSFFVLPRGLRLPADTVLSIYVGAALLFIVLLLAFGWLFQKRGIIGLN</sequence>
<gene>
    <name evidence="9" type="primary">mptB</name>
    <name evidence="9" type="ORF">HW450_00895</name>
</gene>
<keyword evidence="4 8" id="KW-0812">Transmembrane</keyword>
<accession>A0A7G5FIE4</accession>
<keyword evidence="3 9" id="KW-0808">Transferase</keyword>
<dbReference type="InterPro" id="IPR049829">
    <property type="entry name" value="MptA/B-like"/>
</dbReference>
<feature type="transmembrane region" description="Helical" evidence="8">
    <location>
        <begin position="38"/>
        <end position="60"/>
    </location>
</feature>
<evidence type="ECO:0000256" key="1">
    <source>
        <dbReference type="ARBA" id="ARBA00004141"/>
    </source>
</evidence>
<evidence type="ECO:0000256" key="8">
    <source>
        <dbReference type="SAM" id="Phobius"/>
    </source>
</evidence>
<feature type="transmembrane region" description="Helical" evidence="8">
    <location>
        <begin position="338"/>
        <end position="370"/>
    </location>
</feature>
<reference evidence="9 10" key="1">
    <citation type="submission" date="2020-07" db="EMBL/GenBank/DDBJ databases">
        <title>non toxigenic Corynebacterium sp. nov from a clinical source.</title>
        <authorList>
            <person name="Bernier A.-M."/>
            <person name="Bernard K."/>
        </authorList>
    </citation>
    <scope>NUCLEOTIDE SEQUENCE [LARGE SCALE GENOMIC DNA]</scope>
    <source>
        <strain evidence="10">NML 93-0612</strain>
    </source>
</reference>
<evidence type="ECO:0000256" key="3">
    <source>
        <dbReference type="ARBA" id="ARBA00022679"/>
    </source>
</evidence>
<organism evidence="9 10">
    <name type="scientific">Corynebacterium hindlerae</name>
    <dbReference type="NCBI Taxonomy" id="699041"/>
    <lineage>
        <taxon>Bacteria</taxon>
        <taxon>Bacillati</taxon>
        <taxon>Actinomycetota</taxon>
        <taxon>Actinomycetes</taxon>
        <taxon>Mycobacteriales</taxon>
        <taxon>Corynebacteriaceae</taxon>
        <taxon>Corynebacterium</taxon>
    </lineage>
</organism>
<dbReference type="EMBL" id="CP059833">
    <property type="protein sequence ID" value="QMV86385.1"/>
    <property type="molecule type" value="Genomic_DNA"/>
</dbReference>
<keyword evidence="5 8" id="KW-1133">Transmembrane helix</keyword>
<keyword evidence="6 8" id="KW-0472">Membrane</keyword>
<feature type="transmembrane region" description="Helical" evidence="8">
    <location>
        <begin position="476"/>
        <end position="494"/>
    </location>
</feature>
<evidence type="ECO:0000256" key="2">
    <source>
        <dbReference type="ARBA" id="ARBA00022676"/>
    </source>
</evidence>
<feature type="transmembrane region" description="Helical" evidence="8">
    <location>
        <begin position="440"/>
        <end position="464"/>
    </location>
</feature>
<comment type="subcellular location">
    <subcellularLocation>
        <location evidence="1">Membrane</location>
        <topology evidence="1">Multi-pass membrane protein</topology>
    </subcellularLocation>
</comment>
<dbReference type="GO" id="GO:0016757">
    <property type="term" value="F:glycosyltransferase activity"/>
    <property type="evidence" value="ECO:0007669"/>
    <property type="project" value="UniProtKB-KW"/>
</dbReference>
<evidence type="ECO:0000313" key="9">
    <source>
        <dbReference type="EMBL" id="QMV86385.1"/>
    </source>
</evidence>
<keyword evidence="2 9" id="KW-0328">Glycosyltransferase</keyword>
<dbReference type="Pfam" id="PF26314">
    <property type="entry name" value="MptA_B_family"/>
    <property type="match status" value="1"/>
</dbReference>
<evidence type="ECO:0000313" key="10">
    <source>
        <dbReference type="Proteomes" id="UP000515570"/>
    </source>
</evidence>
<feature type="transmembrane region" description="Helical" evidence="8">
    <location>
        <begin position="212"/>
        <end position="235"/>
    </location>
</feature>
<dbReference type="NCBIfam" id="NF038066">
    <property type="entry name" value="MptB"/>
    <property type="match status" value="1"/>
</dbReference>
<feature type="transmembrane region" description="Helical" evidence="8">
    <location>
        <begin position="247"/>
        <end position="277"/>
    </location>
</feature>
<feature type="transmembrane region" description="Helical" evidence="8">
    <location>
        <begin position="412"/>
        <end position="434"/>
    </location>
</feature>
<dbReference type="Proteomes" id="UP000515570">
    <property type="component" value="Chromosome"/>
</dbReference>
<name>A0A7G5FIE4_9CORY</name>
<evidence type="ECO:0000256" key="6">
    <source>
        <dbReference type="ARBA" id="ARBA00023136"/>
    </source>
</evidence>
<feature type="transmembrane region" description="Helical" evidence="8">
    <location>
        <begin position="297"/>
        <end position="326"/>
    </location>
</feature>
<evidence type="ECO:0000256" key="4">
    <source>
        <dbReference type="ARBA" id="ARBA00022692"/>
    </source>
</evidence>
<dbReference type="AlphaFoldDB" id="A0A7G5FIE4"/>